<feature type="compositionally biased region" description="Basic residues" evidence="1">
    <location>
        <begin position="1143"/>
        <end position="1162"/>
    </location>
</feature>
<feature type="compositionally biased region" description="Basic and acidic residues" evidence="1">
    <location>
        <begin position="1174"/>
        <end position="1187"/>
    </location>
</feature>
<dbReference type="GO" id="GO:0055028">
    <property type="term" value="C:cortical microtubule"/>
    <property type="evidence" value="ECO:0000318"/>
    <property type="project" value="GO_Central"/>
</dbReference>
<dbReference type="eggNOG" id="ENOG502QTA9">
    <property type="taxonomic scope" value="Eukaryota"/>
</dbReference>
<feature type="compositionally biased region" description="Low complexity" evidence="1">
    <location>
        <begin position="798"/>
        <end position="816"/>
    </location>
</feature>
<feature type="region of interest" description="Disordered" evidence="1">
    <location>
        <begin position="1117"/>
        <end position="1198"/>
    </location>
</feature>
<feature type="compositionally biased region" description="Low complexity" evidence="1">
    <location>
        <begin position="322"/>
        <end position="332"/>
    </location>
</feature>
<feature type="compositionally biased region" description="Low complexity" evidence="1">
    <location>
        <begin position="847"/>
        <end position="857"/>
    </location>
</feature>
<dbReference type="AlphaFoldDB" id="A0A1U7ZDH0"/>
<reference evidence="3" key="1">
    <citation type="submission" date="2025-08" db="UniProtKB">
        <authorList>
            <consortium name="RefSeq"/>
        </authorList>
    </citation>
    <scope>IDENTIFICATION</scope>
</reference>
<feature type="region of interest" description="Disordered" evidence="1">
    <location>
        <begin position="276"/>
        <end position="341"/>
    </location>
</feature>
<gene>
    <name evidence="3" type="primary">LOC104592946</name>
</gene>
<feature type="compositionally biased region" description="Basic and acidic residues" evidence="1">
    <location>
        <begin position="11"/>
        <end position="20"/>
    </location>
</feature>
<protein>
    <submittedName>
        <fullName evidence="3">Uncharacterized protein LOC104592946</fullName>
    </submittedName>
</protein>
<feature type="region of interest" description="Disordered" evidence="1">
    <location>
        <begin position="358"/>
        <end position="397"/>
    </location>
</feature>
<feature type="compositionally biased region" description="Low complexity" evidence="1">
    <location>
        <begin position="301"/>
        <end position="313"/>
    </location>
</feature>
<dbReference type="PANTHER" id="PTHR31949">
    <property type="entry name" value="GASTRIC MUCIN-LIKE PROTEIN"/>
    <property type="match status" value="1"/>
</dbReference>
<feature type="region of interest" description="Disordered" evidence="1">
    <location>
        <begin position="102"/>
        <end position="249"/>
    </location>
</feature>
<dbReference type="GeneID" id="104592946"/>
<evidence type="ECO:0000313" key="3">
    <source>
        <dbReference type="RefSeq" id="XP_010250822.1"/>
    </source>
</evidence>
<feature type="region of interest" description="Disordered" evidence="1">
    <location>
        <begin position="427"/>
        <end position="456"/>
    </location>
</feature>
<organism evidence="2 3">
    <name type="scientific">Nelumbo nucifera</name>
    <name type="common">Sacred lotus</name>
    <dbReference type="NCBI Taxonomy" id="4432"/>
    <lineage>
        <taxon>Eukaryota</taxon>
        <taxon>Viridiplantae</taxon>
        <taxon>Streptophyta</taxon>
        <taxon>Embryophyta</taxon>
        <taxon>Tracheophyta</taxon>
        <taxon>Spermatophyta</taxon>
        <taxon>Magnoliopsida</taxon>
        <taxon>Proteales</taxon>
        <taxon>Nelumbonaceae</taxon>
        <taxon>Nelumbo</taxon>
    </lineage>
</organism>
<feature type="compositionally biased region" description="Polar residues" evidence="1">
    <location>
        <begin position="179"/>
        <end position="197"/>
    </location>
</feature>
<dbReference type="PANTHER" id="PTHR31949:SF3">
    <property type="entry name" value="RUN_FYVE DOMAIN PROTEIN"/>
    <property type="match status" value="1"/>
</dbReference>
<dbReference type="OMA" id="TRQTEFR"/>
<feature type="compositionally biased region" description="Low complexity" evidence="1">
    <location>
        <begin position="428"/>
        <end position="441"/>
    </location>
</feature>
<feature type="region of interest" description="Disordered" evidence="1">
    <location>
        <begin position="794"/>
        <end position="857"/>
    </location>
</feature>
<sequence>MPPSPALRFSPGRELRAETHKRGRSLESGLLLREKDDNLALFNEMQAREKDNFLLQSSDDLDDCFSSKLRYFSDFKLGISIPVRGESSDLLNADGDKNDYDWLLTPPDTPLFPSLDDETPPVNIAPRGRPRSQPISISRSNTMEKSYRNSRSSASPHRLSPSPRSSNGTFRSRGRPSSAPHSSPTPGLRQSTPLQRPSTPPNKPATAAPRSCTPTPRRMSTGSTGIMVSSGRRGTSPVKSSRGNSASPKMRAWQANIPGFSSDAPPNLRTSLADRPASYVRGSSPASRNGSDASSKFRRQSMSPTASRSVSSSHSHDRDRFSSQSKGSVASSGDDDIDSLQSVPMGIANHSAIRKIGAFPSSRGPAFSKKPSRTISSSSAPKRSFDSALRQMDRRKSPQNMFRPLLSSVPSTTFYVGKSNSVHQPMISRNSSVTTSSNASSEQGTTIAPDIEGTDHDHDRDDIASELGNSLYPDAQEEVFVFDKVDEINEDVEHETIDGKTNIKQADFNRGTTLEVQSGESEHFSSSNAATAIASTNSEPINAESDPLEVDCHENLLLCSICGSKFRFVESMEGKDGLCPDCSEQTRSCTLAIPKNTKFVSQNTVTVQSEMNVGENKSFHEVKLEKEVPEFQESPTRCGTMAVQCENNILRDRSCNFDQSQSCLPDNSVPRSIMVMEEGKQHSINQQVVDQTTVVSCQSNSDTADRQFQHSSNHSEVVAEMPVGSSQSNNDIVNQQLQSFNNHASLKVDVSEGAGISVLLKRSSSSKWPVVQGRSFTATNIPYDDPSYARESVNSMRSSIGHGSASASSSVDWSSSRQTEARVHRQLSGRKADLENSRHDLNLKPHSTGSSSSGISSHAHQNAFIAKSTSEETSDMSVGNMEYEAVEEMPLVSDEEHTDSKNAELETLDSSVVRPSYFEDNKIECTESCRTEDVSASELSSCTLGIRLGDTSIAACPIDKDCVSSGIVDDFPNKTRSVSDIDALAITPDSSFRKEIDMLNSVCSIDDVDASGDNSLVTISGELENGHTQNDDVVSPNMKRTIDESLEHPLAVMLEEDKPNMSDHCHGILEESTITVEGPGGHKKRSLTLDEATDTILFCSSIVHNLAHQAASIAMEKENSVPLEGSRPTVTILGKSSSDTKGPRARTGSKRTPKSQKTRHRRVESDMETSPGKVKTDVKAHESRIHGAEFPNKVDSTKPPKLESKCNCTVM</sequence>
<dbReference type="FunCoup" id="A0A1U7ZDH0">
    <property type="interactions" value="3362"/>
</dbReference>
<dbReference type="STRING" id="4432.A0A1U7ZDH0"/>
<accession>A0A1U7ZDH0</accession>
<dbReference type="GO" id="GO:0043622">
    <property type="term" value="P:cortical microtubule organization"/>
    <property type="evidence" value="ECO:0000318"/>
    <property type="project" value="GO_Central"/>
</dbReference>
<proteinExistence type="predicted"/>
<dbReference type="RefSeq" id="XP_010250822.1">
    <property type="nucleotide sequence ID" value="XM_010252520.2"/>
</dbReference>
<evidence type="ECO:0000313" key="2">
    <source>
        <dbReference type="Proteomes" id="UP000189703"/>
    </source>
</evidence>
<feature type="compositionally biased region" description="Polar residues" evidence="1">
    <location>
        <begin position="237"/>
        <end position="247"/>
    </location>
</feature>
<feature type="compositionally biased region" description="Low complexity" evidence="1">
    <location>
        <begin position="131"/>
        <end position="140"/>
    </location>
</feature>
<keyword evidence="2" id="KW-1185">Reference proteome</keyword>
<feature type="compositionally biased region" description="Polar residues" evidence="1">
    <location>
        <begin position="284"/>
        <end position="294"/>
    </location>
</feature>
<feature type="compositionally biased region" description="Polar residues" evidence="1">
    <location>
        <begin position="212"/>
        <end position="227"/>
    </location>
</feature>
<evidence type="ECO:0000256" key="1">
    <source>
        <dbReference type="SAM" id="MobiDB-lite"/>
    </source>
</evidence>
<name>A0A1U7ZDH0_NELNU</name>
<dbReference type="KEGG" id="nnu:104592946"/>
<dbReference type="Proteomes" id="UP000189703">
    <property type="component" value="Unplaced"/>
</dbReference>
<feature type="compositionally biased region" description="Low complexity" evidence="1">
    <location>
        <begin position="373"/>
        <end position="382"/>
    </location>
</feature>
<feature type="region of interest" description="Disordered" evidence="1">
    <location>
        <begin position="1"/>
        <end position="24"/>
    </location>
</feature>
<feature type="compositionally biased region" description="Basic and acidic residues" evidence="1">
    <location>
        <begin position="830"/>
        <end position="843"/>
    </location>
</feature>
<feature type="compositionally biased region" description="Low complexity" evidence="1">
    <location>
        <begin position="150"/>
        <end position="166"/>
    </location>
</feature>
<dbReference type="OrthoDB" id="1929779at2759"/>